<feature type="region of interest" description="Disordered" evidence="1">
    <location>
        <begin position="67"/>
        <end position="87"/>
    </location>
</feature>
<organism evidence="2 3">
    <name type="scientific">Bifidobacterium breve</name>
    <dbReference type="NCBI Taxonomy" id="1685"/>
    <lineage>
        <taxon>Bacteria</taxon>
        <taxon>Bacillati</taxon>
        <taxon>Actinomycetota</taxon>
        <taxon>Actinomycetes</taxon>
        <taxon>Bifidobacteriales</taxon>
        <taxon>Bifidobacteriaceae</taxon>
        <taxon>Bifidobacterium</taxon>
    </lineage>
</organism>
<dbReference type="AlphaFoldDB" id="A0A2K9B3F6"/>
<name>A0A2K9B3F6_BIFBR</name>
<reference evidence="2 3" key="1">
    <citation type="submission" date="2017-05" db="EMBL/GenBank/DDBJ databases">
        <title>Comparative genomics and methylome analysis of the gut commensal Bifidobacterium breve.</title>
        <authorList>
            <person name="Bottacini F."/>
            <person name="Morrissey R."/>
            <person name="Roberts R.J."/>
            <person name="James K."/>
            <person name="van Breen J."/>
            <person name="Egan M."/>
            <person name="Lambert J."/>
            <person name="van Limpt K."/>
            <person name="Stanton C."/>
            <person name="Knol J."/>
            <person name="O' Connell Motherway M."/>
            <person name="van Sinderen D."/>
        </authorList>
    </citation>
    <scope>NUCLEOTIDE SEQUENCE [LARGE SCALE GENOMIC DNA]</scope>
    <source>
        <strain evidence="2 3">215W447a</strain>
    </source>
</reference>
<dbReference type="EMBL" id="CP021558">
    <property type="protein sequence ID" value="AUE03227.1"/>
    <property type="molecule type" value="Genomic_DNA"/>
</dbReference>
<dbReference type="RefSeq" id="WP_232783072.1">
    <property type="nucleotide sequence ID" value="NZ_CP021558.1"/>
</dbReference>
<sequence length="133" mass="15002">MNNDIIGFEALPDHIRMNIRDGIALQRDGDAWIRYRVALVEPDGDSWHVVDDGCVDHWIDADNPLLDPDAPLPEPVGRDPKPGDLIRLTRRDDPAITDITRYKGLPDGPYDGWDTTDGPYLTLEWTLDGVIEE</sequence>
<gene>
    <name evidence="2" type="ORF">BB215W447A_1211</name>
</gene>
<evidence type="ECO:0000256" key="1">
    <source>
        <dbReference type="SAM" id="MobiDB-lite"/>
    </source>
</evidence>
<dbReference type="Proteomes" id="UP000232491">
    <property type="component" value="Chromosome"/>
</dbReference>
<evidence type="ECO:0000313" key="2">
    <source>
        <dbReference type="EMBL" id="AUE03227.1"/>
    </source>
</evidence>
<accession>A0A2K9B3F6</accession>
<evidence type="ECO:0000313" key="3">
    <source>
        <dbReference type="Proteomes" id="UP000232491"/>
    </source>
</evidence>
<protein>
    <submittedName>
        <fullName evidence="2">Uncharacterized protein</fullName>
    </submittedName>
</protein>
<proteinExistence type="predicted"/>
<feature type="compositionally biased region" description="Basic and acidic residues" evidence="1">
    <location>
        <begin position="76"/>
        <end position="87"/>
    </location>
</feature>